<evidence type="ECO:0000313" key="2">
    <source>
        <dbReference type="EMBL" id="ETL45963.1"/>
    </source>
</evidence>
<dbReference type="VEuPathDB" id="FungiDB:PPTG_08265"/>
<dbReference type="AlphaFoldDB" id="W2JK45"/>
<evidence type="ECO:0000256" key="1">
    <source>
        <dbReference type="SAM" id="MobiDB-lite"/>
    </source>
</evidence>
<sequence length="339" mass="35472">MCTPHETSGFWTSGHSALCFWRATGTLTSGSFLLCRSASTAAQDVDVRCDATHFRVKNARSARFCTWQNCSFDGDCGNALNESKALAISRNTRTGMRGITATAPIPAGEIIGEYLGELDIFGPPFHAGGKVRLMNHSCKPAARFHEVQTGRHLSVVAVTVRDVYPEKGGANESHDGEDEGQDDAQLIAEVNAATGGELEHAAGSFGDEELDGSESNEFVGATDDPGDDELPDQAVSTESSSPVTQTSPGEAVPAVLGSIATSNGLVDARFGDLFPSDDDDEDGDEAGDMADGGQGSPQSTEPSTIHAESMMDTPSGGGATTDARRNSGRPSTPKQTRAR</sequence>
<dbReference type="EMBL" id="KI671669">
    <property type="protein sequence ID" value="ETL45963.1"/>
    <property type="molecule type" value="Genomic_DNA"/>
</dbReference>
<feature type="compositionally biased region" description="Polar residues" evidence="1">
    <location>
        <begin position="234"/>
        <end position="248"/>
    </location>
</feature>
<protein>
    <recommendedName>
        <fullName evidence="4">SET domain-containing protein</fullName>
    </recommendedName>
</protein>
<dbReference type="Proteomes" id="UP000053864">
    <property type="component" value="Unassembled WGS sequence"/>
</dbReference>
<feature type="compositionally biased region" description="Acidic residues" evidence="1">
    <location>
        <begin position="275"/>
        <end position="288"/>
    </location>
</feature>
<evidence type="ECO:0008006" key="4">
    <source>
        <dbReference type="Google" id="ProtNLM"/>
    </source>
</evidence>
<accession>W2JK45</accession>
<proteinExistence type="predicted"/>
<dbReference type="SUPFAM" id="SSF82199">
    <property type="entry name" value="SET domain"/>
    <property type="match status" value="1"/>
</dbReference>
<dbReference type="Gene3D" id="2.170.270.10">
    <property type="entry name" value="SET domain"/>
    <property type="match status" value="1"/>
</dbReference>
<dbReference type="InterPro" id="IPR046341">
    <property type="entry name" value="SET_dom_sf"/>
</dbReference>
<feature type="region of interest" description="Disordered" evidence="1">
    <location>
        <begin position="203"/>
        <end position="250"/>
    </location>
</feature>
<organism evidence="2 3">
    <name type="scientific">Phytophthora nicotianae</name>
    <name type="common">Potato buckeye rot agent</name>
    <name type="synonym">Phytophthora parasitica</name>
    <dbReference type="NCBI Taxonomy" id="4792"/>
    <lineage>
        <taxon>Eukaryota</taxon>
        <taxon>Sar</taxon>
        <taxon>Stramenopiles</taxon>
        <taxon>Oomycota</taxon>
        <taxon>Peronosporomycetes</taxon>
        <taxon>Peronosporales</taxon>
        <taxon>Peronosporaceae</taxon>
        <taxon>Phytophthora</taxon>
    </lineage>
</organism>
<dbReference type="CDD" id="cd08161">
    <property type="entry name" value="SET"/>
    <property type="match status" value="1"/>
</dbReference>
<evidence type="ECO:0000313" key="3">
    <source>
        <dbReference type="Proteomes" id="UP000053864"/>
    </source>
</evidence>
<dbReference type="VEuPathDB" id="FungiDB:PPTG_24811"/>
<feature type="compositionally biased region" description="Polar residues" evidence="1">
    <location>
        <begin position="328"/>
        <end position="339"/>
    </location>
</feature>
<gene>
    <name evidence="2" type="ORF">L916_04073</name>
</gene>
<reference evidence="2 3" key="1">
    <citation type="submission" date="2013-11" db="EMBL/GenBank/DDBJ databases">
        <title>The Genome Sequence of Phytophthora parasitica CJ05E6.</title>
        <authorList>
            <consortium name="The Broad Institute Genomics Platform"/>
            <person name="Russ C."/>
            <person name="Tyler B."/>
            <person name="Panabieres F."/>
            <person name="Shan W."/>
            <person name="Tripathy S."/>
            <person name="Grunwald N."/>
            <person name="Machado M."/>
            <person name="Johnson C.S."/>
            <person name="Arredondo F."/>
            <person name="Hong C."/>
            <person name="Coffey M."/>
            <person name="Young S.K."/>
            <person name="Zeng Q."/>
            <person name="Gargeya S."/>
            <person name="Fitzgerald M."/>
            <person name="Abouelleil A."/>
            <person name="Alvarado L."/>
            <person name="Chapman S.B."/>
            <person name="Gainer-Dewar J."/>
            <person name="Goldberg J."/>
            <person name="Griggs A."/>
            <person name="Gujja S."/>
            <person name="Hansen M."/>
            <person name="Howarth C."/>
            <person name="Imamovic A."/>
            <person name="Ireland A."/>
            <person name="Larimer J."/>
            <person name="McCowan C."/>
            <person name="Murphy C."/>
            <person name="Pearson M."/>
            <person name="Poon T.W."/>
            <person name="Priest M."/>
            <person name="Roberts A."/>
            <person name="Saif S."/>
            <person name="Shea T."/>
            <person name="Sykes S."/>
            <person name="Wortman J."/>
            <person name="Nusbaum C."/>
            <person name="Birren B."/>
        </authorList>
    </citation>
    <scope>NUCLEOTIDE SEQUENCE [LARGE SCALE GENOMIC DNA]</scope>
    <source>
        <strain evidence="2 3">CJ05E6</strain>
    </source>
</reference>
<feature type="region of interest" description="Disordered" evidence="1">
    <location>
        <begin position="270"/>
        <end position="339"/>
    </location>
</feature>
<name>W2JK45_PHYNI</name>